<evidence type="ECO:0000259" key="1">
    <source>
        <dbReference type="Pfam" id="PF00535"/>
    </source>
</evidence>
<reference evidence="2 3" key="1">
    <citation type="submission" date="2014-08" db="EMBL/GenBank/DDBJ databases">
        <title>Genomic and Phenotypic Diversity of Colwellia psychrerythraea strains from Disparate Marine Basins.</title>
        <authorList>
            <person name="Techtmann S.M."/>
            <person name="Stelling S.C."/>
            <person name="Utturkar S.M."/>
            <person name="Alshibli N."/>
            <person name="Harris A."/>
            <person name="Brown S.D."/>
            <person name="Hazen T.C."/>
        </authorList>
    </citation>
    <scope>NUCLEOTIDE SEQUENCE [LARGE SCALE GENOMIC DNA]</scope>
    <source>
        <strain evidence="2 3">GAB14E</strain>
    </source>
</reference>
<proteinExistence type="predicted"/>
<dbReference type="PANTHER" id="PTHR48090">
    <property type="entry name" value="UNDECAPRENYL-PHOSPHATE 4-DEOXY-4-FORMAMIDO-L-ARABINOSE TRANSFERASE-RELATED"/>
    <property type="match status" value="1"/>
</dbReference>
<sequence length="256" mass="27354">MYKNHTVSVVIPALNEEAAIGKVVTDLQALTLVSSKTLSAEKVIDAIIVCDNGSSDNTANHAKAAGALVVYQAQGGYGIACQTALLHCPPCDIVLFVDGDDSCFIKQAIPLLQGIVDGDDLAIGSRILGNVEEGALTSVQKFGNWLSGRLIELFWQQKVSDLGPFRAIRSEALQRIAMQDVSFGWTVEMQVKAAILAMKTSEYPVDSKIRIGQSKISGTVKGSILAGIGILSMIAKLRFGSFAKQAQQQNRAIDKC</sequence>
<dbReference type="Pfam" id="PF00535">
    <property type="entry name" value="Glycos_transf_2"/>
    <property type="match status" value="1"/>
</dbReference>
<evidence type="ECO:0000313" key="3">
    <source>
        <dbReference type="Proteomes" id="UP000029868"/>
    </source>
</evidence>
<dbReference type="GO" id="GO:0016740">
    <property type="term" value="F:transferase activity"/>
    <property type="evidence" value="ECO:0007669"/>
    <property type="project" value="UniProtKB-KW"/>
</dbReference>
<gene>
    <name evidence="2" type="ORF">GAB14E_2408</name>
</gene>
<dbReference type="Gene3D" id="3.90.550.10">
    <property type="entry name" value="Spore Coat Polysaccharide Biosynthesis Protein SpsA, Chain A"/>
    <property type="match status" value="1"/>
</dbReference>
<dbReference type="PATRIC" id="fig|28229.3.peg.2031"/>
<feature type="domain" description="Glycosyltransferase 2-like" evidence="1">
    <location>
        <begin position="8"/>
        <end position="174"/>
    </location>
</feature>
<dbReference type="PANTHER" id="PTHR48090:SF7">
    <property type="entry name" value="RFBJ PROTEIN"/>
    <property type="match status" value="1"/>
</dbReference>
<dbReference type="InterPro" id="IPR029044">
    <property type="entry name" value="Nucleotide-diphossugar_trans"/>
</dbReference>
<name>A0A099KW22_COLPS</name>
<dbReference type="OrthoDB" id="5291101at2"/>
<dbReference type="AlphaFoldDB" id="A0A099KW22"/>
<dbReference type="Proteomes" id="UP000029868">
    <property type="component" value="Unassembled WGS sequence"/>
</dbReference>
<dbReference type="CDD" id="cd04179">
    <property type="entry name" value="DPM_DPG-synthase_like"/>
    <property type="match status" value="1"/>
</dbReference>
<dbReference type="RefSeq" id="WP_033082076.1">
    <property type="nucleotide sequence ID" value="NZ_JQEC01000021.1"/>
</dbReference>
<dbReference type="InterPro" id="IPR001173">
    <property type="entry name" value="Glyco_trans_2-like"/>
</dbReference>
<organism evidence="2 3">
    <name type="scientific">Colwellia psychrerythraea</name>
    <name type="common">Vibrio psychroerythus</name>
    <dbReference type="NCBI Taxonomy" id="28229"/>
    <lineage>
        <taxon>Bacteria</taxon>
        <taxon>Pseudomonadati</taxon>
        <taxon>Pseudomonadota</taxon>
        <taxon>Gammaproteobacteria</taxon>
        <taxon>Alteromonadales</taxon>
        <taxon>Colwelliaceae</taxon>
        <taxon>Colwellia</taxon>
    </lineage>
</organism>
<dbReference type="InterPro" id="IPR050256">
    <property type="entry name" value="Glycosyltransferase_2"/>
</dbReference>
<protein>
    <submittedName>
        <fullName evidence="2">Glycosyl transferase family 2</fullName>
    </submittedName>
</protein>
<comment type="caution">
    <text evidence="2">The sequence shown here is derived from an EMBL/GenBank/DDBJ whole genome shotgun (WGS) entry which is preliminary data.</text>
</comment>
<keyword evidence="2" id="KW-0808">Transferase</keyword>
<dbReference type="EMBL" id="JQEC01000021">
    <property type="protein sequence ID" value="KGJ93853.1"/>
    <property type="molecule type" value="Genomic_DNA"/>
</dbReference>
<dbReference type="SUPFAM" id="SSF53448">
    <property type="entry name" value="Nucleotide-diphospho-sugar transferases"/>
    <property type="match status" value="1"/>
</dbReference>
<accession>A0A099KW22</accession>
<evidence type="ECO:0000313" key="2">
    <source>
        <dbReference type="EMBL" id="KGJ93853.1"/>
    </source>
</evidence>